<dbReference type="EMBL" id="SSGD01000088">
    <property type="protein sequence ID" value="TXI54315.1"/>
    <property type="molecule type" value="Genomic_DNA"/>
</dbReference>
<reference evidence="1 2" key="1">
    <citation type="submission" date="2018-09" db="EMBL/GenBank/DDBJ databases">
        <title>Metagenome Assembled Genomes from an Advanced Water Purification Facility.</title>
        <authorList>
            <person name="Stamps B.W."/>
            <person name="Spear J.R."/>
        </authorList>
    </citation>
    <scope>NUCLEOTIDE SEQUENCE [LARGE SCALE GENOMIC DNA]</scope>
    <source>
        <strain evidence="1">Bin_29_2</strain>
    </source>
</reference>
<sequence>MRPLPCGCCDPWTCRHYDEPVEITDQFINGYRDACEHLLAEGLTPAPNVPVMRAMWARGGNDQRLALKVAEAWEVA</sequence>
<evidence type="ECO:0000313" key="2">
    <source>
        <dbReference type="Proteomes" id="UP000321797"/>
    </source>
</evidence>
<comment type="caution">
    <text evidence="1">The sequence shown here is derived from an EMBL/GenBank/DDBJ whole genome shotgun (WGS) entry which is preliminary data.</text>
</comment>
<name>A0A5C7XXN8_9MYCO</name>
<organism evidence="1 2">
    <name type="scientific">Mycolicibacter arupensis</name>
    <dbReference type="NCBI Taxonomy" id="342002"/>
    <lineage>
        <taxon>Bacteria</taxon>
        <taxon>Bacillati</taxon>
        <taxon>Actinomycetota</taxon>
        <taxon>Actinomycetes</taxon>
        <taxon>Mycobacteriales</taxon>
        <taxon>Mycobacteriaceae</taxon>
        <taxon>Mycolicibacter</taxon>
    </lineage>
</organism>
<dbReference type="Proteomes" id="UP000321797">
    <property type="component" value="Unassembled WGS sequence"/>
</dbReference>
<proteinExistence type="predicted"/>
<gene>
    <name evidence="1" type="ORF">E6Q54_15085</name>
</gene>
<accession>A0A5C7XXN8</accession>
<dbReference type="AlphaFoldDB" id="A0A5C7XXN8"/>
<evidence type="ECO:0000313" key="1">
    <source>
        <dbReference type="EMBL" id="TXI54315.1"/>
    </source>
</evidence>
<protein>
    <submittedName>
        <fullName evidence="1">Uncharacterized protein</fullName>
    </submittedName>
</protein>